<dbReference type="GeneID" id="92205676"/>
<evidence type="ECO:0000256" key="4">
    <source>
        <dbReference type="ARBA" id="ARBA00022737"/>
    </source>
</evidence>
<dbReference type="Proteomes" id="UP001497383">
    <property type="component" value="Chromosome 1"/>
</dbReference>
<evidence type="ECO:0000313" key="9">
    <source>
        <dbReference type="Proteomes" id="UP001497383"/>
    </source>
</evidence>
<evidence type="ECO:0000256" key="6">
    <source>
        <dbReference type="PROSITE-ProRule" id="PRU00103"/>
    </source>
</evidence>
<dbReference type="Gene3D" id="1.25.10.10">
    <property type="entry name" value="Leucine-rich Repeat Variant"/>
    <property type="match status" value="2"/>
</dbReference>
<proteinExistence type="predicted"/>
<dbReference type="InterPro" id="IPR016024">
    <property type="entry name" value="ARM-type_fold"/>
</dbReference>
<organism evidence="8 9">
    <name type="scientific">Lodderomyces beijingensis</name>
    <dbReference type="NCBI Taxonomy" id="1775926"/>
    <lineage>
        <taxon>Eukaryota</taxon>
        <taxon>Fungi</taxon>
        <taxon>Dikarya</taxon>
        <taxon>Ascomycota</taxon>
        <taxon>Saccharomycotina</taxon>
        <taxon>Pichiomycetes</taxon>
        <taxon>Debaryomycetaceae</taxon>
        <taxon>Candida/Lodderomyces clade</taxon>
        <taxon>Lodderomyces</taxon>
    </lineage>
</organism>
<protein>
    <recommendedName>
        <fullName evidence="10">Importin N-terminal domain-containing protein</fullName>
    </recommendedName>
</protein>
<feature type="compositionally biased region" description="Acidic residues" evidence="7">
    <location>
        <begin position="397"/>
        <end position="417"/>
    </location>
</feature>
<evidence type="ECO:0000256" key="7">
    <source>
        <dbReference type="SAM" id="MobiDB-lite"/>
    </source>
</evidence>
<dbReference type="InterPro" id="IPR040122">
    <property type="entry name" value="Importin_beta"/>
</dbReference>
<keyword evidence="3" id="KW-0963">Cytoplasm</keyword>
<sequence length="958" mass="106897">MSWTPDQNAIEQLKHIFKGTLSPNNEERRLANEALIDAKQNSEFENYLFTLLVVDDSTRADVRAAAGINLKNAILKNKQHENIERSYLMANIMQGLASSDNLVRNTTGSVIASLFAIYGLDYWGSALSDLLHIAQQPLQPGNNFKTQEAAMSTLAKICEDSVLELDREVNGNRPLNYLMAELLKLLDSPSVKIKAYAVHCINQFILMNTQSFLVILDPYLSKTFQLAQETDGDTSAGGEELKKNICTSFLTILETRPDKVAPHLDGIIHYCTHLMQNDQNDSAVALEACEFMLALATNVEFAGVFNSETLKTILPLLLEKMVYSEDEIVSIELANERDDSHMADKDEDIKPKNAKSKDARSANGTDKRSDKLGEVGSDDLAKGNDGADGNTNNVAVNDDDDDEDANDDDDDDGDDDEIGWSVRKCAAATLDVLSEHLPQEVLLVALPILQERILSDQWPVREAAILAFGAMSTSFTNLASDRLPQLVPYLVDKLQDPQPTVRQITCWTLSRYAAWVAAEAHEGGVYASYFQPTFESIIACTLDPKKVVQEAACSALSSFIDASDSSLIVYYLQPLLEQFAKCFHIYQRKNMSILYDCVQTFVEKMGYENLSQDPKYLNILLPPLLQKWERLSDEDAALWPLIECMASVAATSKELFAPYAVPVYERAMKILSNCILEDQTCQTDVNVDVPEKDFMVTSLDLIDGLVQGFEYQSIDLIQHDNSSSDLSNILLACFDDYNQDVRQSAFALLGDLAIFVVDVLKPYVHPIFLSIGKEITNRTHDTFPVHNNAIWALGEMIIRLPAEETKQYWENFINLLIPILNTQEIESTVLENCAITLGRMGLYGSEAVAPRLAEFILPWSQNFVYLDDNEEKQTGLTGIIKSISLNPDNGFGGLNTQQGKKKLAKFLEVLAAYQDANSELQSLFLNLITSFKQLVGDEVWNNQVLNYVDPTLRQALTF</sequence>
<dbReference type="Pfam" id="PF13513">
    <property type="entry name" value="HEAT_EZ"/>
    <property type="match status" value="1"/>
</dbReference>
<dbReference type="InterPro" id="IPR021133">
    <property type="entry name" value="HEAT_type_2"/>
</dbReference>
<comment type="subcellular location">
    <subcellularLocation>
        <location evidence="1">Cytoplasm</location>
    </subcellularLocation>
</comment>
<feature type="repeat" description="HEAT" evidence="6">
    <location>
        <begin position="486"/>
        <end position="522"/>
    </location>
</feature>
<dbReference type="RefSeq" id="XP_066827418.1">
    <property type="nucleotide sequence ID" value="XM_066975061.1"/>
</dbReference>
<evidence type="ECO:0000313" key="8">
    <source>
        <dbReference type="EMBL" id="CAK9435801.1"/>
    </source>
</evidence>
<dbReference type="PANTHER" id="PTHR10527">
    <property type="entry name" value="IMPORTIN BETA"/>
    <property type="match status" value="1"/>
</dbReference>
<evidence type="ECO:0000256" key="1">
    <source>
        <dbReference type="ARBA" id="ARBA00004496"/>
    </source>
</evidence>
<keyword evidence="2" id="KW-0813">Transport</keyword>
<feature type="region of interest" description="Disordered" evidence="7">
    <location>
        <begin position="339"/>
        <end position="417"/>
    </location>
</feature>
<evidence type="ECO:0000256" key="3">
    <source>
        <dbReference type="ARBA" id="ARBA00022490"/>
    </source>
</evidence>
<evidence type="ECO:0000256" key="2">
    <source>
        <dbReference type="ARBA" id="ARBA00022448"/>
    </source>
</evidence>
<dbReference type="PROSITE" id="PS50077">
    <property type="entry name" value="HEAT_REPEAT"/>
    <property type="match status" value="1"/>
</dbReference>
<evidence type="ECO:0000256" key="5">
    <source>
        <dbReference type="ARBA" id="ARBA00022927"/>
    </source>
</evidence>
<dbReference type="SUPFAM" id="SSF48371">
    <property type="entry name" value="ARM repeat"/>
    <property type="match status" value="1"/>
</dbReference>
<accession>A0ABP0ZHF5</accession>
<gene>
    <name evidence="8" type="ORF">LODBEIA_P04800</name>
</gene>
<keyword evidence="4" id="KW-0677">Repeat</keyword>
<dbReference type="EMBL" id="OZ022405">
    <property type="protein sequence ID" value="CAK9435801.1"/>
    <property type="molecule type" value="Genomic_DNA"/>
</dbReference>
<name>A0ABP0ZHF5_9ASCO</name>
<keyword evidence="9" id="KW-1185">Reference proteome</keyword>
<feature type="compositionally biased region" description="Basic and acidic residues" evidence="7">
    <location>
        <begin position="339"/>
        <end position="373"/>
    </location>
</feature>
<keyword evidence="5" id="KW-0653">Protein transport</keyword>
<reference evidence="8 9" key="1">
    <citation type="submission" date="2024-03" db="EMBL/GenBank/DDBJ databases">
        <authorList>
            <person name="Brejova B."/>
        </authorList>
    </citation>
    <scope>NUCLEOTIDE SEQUENCE [LARGE SCALE GENOMIC DNA]</scope>
    <source>
        <strain evidence="8 9">CBS 14171</strain>
    </source>
</reference>
<dbReference type="InterPro" id="IPR011989">
    <property type="entry name" value="ARM-like"/>
</dbReference>
<evidence type="ECO:0008006" key="10">
    <source>
        <dbReference type="Google" id="ProtNLM"/>
    </source>
</evidence>